<proteinExistence type="predicted"/>
<comment type="caution">
    <text evidence="1">The sequence shown here is derived from an EMBL/GenBank/DDBJ whole genome shotgun (WGS) entry which is preliminary data.</text>
</comment>
<reference evidence="1 2" key="1">
    <citation type="submission" date="2019-11" db="EMBL/GenBank/DDBJ databases">
        <title>Genome sequences of 17 halophilic strains isolated from different environments.</title>
        <authorList>
            <person name="Furrow R.E."/>
        </authorList>
    </citation>
    <scope>NUCLEOTIDE SEQUENCE [LARGE SCALE GENOMIC DNA]</scope>
    <source>
        <strain evidence="1 2">22514_16_FS</strain>
    </source>
</reference>
<dbReference type="Proteomes" id="UP000468638">
    <property type="component" value="Unassembled WGS sequence"/>
</dbReference>
<dbReference type="InterPro" id="IPR015062">
    <property type="entry name" value="DUF1885"/>
</dbReference>
<dbReference type="EMBL" id="WMEQ01000003">
    <property type="protein sequence ID" value="MYL32979.1"/>
    <property type="molecule type" value="Genomic_DNA"/>
</dbReference>
<gene>
    <name evidence="1" type="ORF">GLW05_05145</name>
</gene>
<dbReference type="Pfam" id="PF08968">
    <property type="entry name" value="DUF1885"/>
    <property type="match status" value="1"/>
</dbReference>
<dbReference type="SUPFAM" id="SSF111171">
    <property type="entry name" value="Rbstp2229 protein"/>
    <property type="match status" value="1"/>
</dbReference>
<dbReference type="RefSeq" id="WP_160846970.1">
    <property type="nucleotide sequence ID" value="NZ_WMEU01000001.1"/>
</dbReference>
<accession>A0A6I5A388</accession>
<organism evidence="1 2">
    <name type="scientific">Pontibacillus yanchengensis</name>
    <dbReference type="NCBI Taxonomy" id="462910"/>
    <lineage>
        <taxon>Bacteria</taxon>
        <taxon>Bacillati</taxon>
        <taxon>Bacillota</taxon>
        <taxon>Bacilli</taxon>
        <taxon>Bacillales</taxon>
        <taxon>Bacillaceae</taxon>
        <taxon>Pontibacillus</taxon>
    </lineage>
</organism>
<evidence type="ECO:0000313" key="2">
    <source>
        <dbReference type="Proteomes" id="UP000468638"/>
    </source>
</evidence>
<sequence>MMAESAYINLVEQSKHQTITLKDLAEIVEKYQSVAKKTGAQLGWDYNSSSFPYKVEEAQIENASFLLLRGTNEKYSYILMGVQTILSNGENNNYVIQITLLNGCTQGDKNKAVEFAKFIAHQVEGELILFNGRKMYFYKRR</sequence>
<dbReference type="AlphaFoldDB" id="A0A6I5A388"/>
<dbReference type="Gene3D" id="1.20.5.850">
    <property type="entry name" value="Rbstp2229 protein"/>
    <property type="match status" value="1"/>
</dbReference>
<name>A0A6I5A388_9BACI</name>
<dbReference type="Gene3D" id="3.30.310.120">
    <property type="entry name" value="Rbstp2229 like protein"/>
    <property type="match status" value="1"/>
</dbReference>
<dbReference type="InterPro" id="IPR036294">
    <property type="entry name" value="Rbstp2229-like_sf"/>
</dbReference>
<protein>
    <submittedName>
        <fullName evidence="1">DUF1885 family protein</fullName>
    </submittedName>
</protein>
<evidence type="ECO:0000313" key="1">
    <source>
        <dbReference type="EMBL" id="MYL32979.1"/>
    </source>
</evidence>